<feature type="region of interest" description="Disordered" evidence="6">
    <location>
        <begin position="78"/>
        <end position="108"/>
    </location>
</feature>
<protein>
    <recommendedName>
        <fullName evidence="7">Zn(2)-C6 fungal-type domain-containing protein</fullName>
    </recommendedName>
</protein>
<evidence type="ECO:0000259" key="7">
    <source>
        <dbReference type="PROSITE" id="PS50048"/>
    </source>
</evidence>
<dbReference type="Proteomes" id="UP000184499">
    <property type="component" value="Unassembled WGS sequence"/>
</dbReference>
<comment type="subcellular location">
    <subcellularLocation>
        <location evidence="1">Nucleus</location>
    </subcellularLocation>
</comment>
<dbReference type="Gene3D" id="4.10.240.10">
    <property type="entry name" value="Zn(2)-C6 fungal-type DNA-binding domain"/>
    <property type="match status" value="1"/>
</dbReference>
<keyword evidence="4" id="KW-0804">Transcription</keyword>
<keyword evidence="5" id="KW-0539">Nucleus</keyword>
<dbReference type="GO" id="GO:0008270">
    <property type="term" value="F:zinc ion binding"/>
    <property type="evidence" value="ECO:0007669"/>
    <property type="project" value="InterPro"/>
</dbReference>
<feature type="domain" description="Zn(2)-C6 fungal-type" evidence="7">
    <location>
        <begin position="35"/>
        <end position="62"/>
    </location>
</feature>
<dbReference type="OMA" id="AFWVYAR"/>
<dbReference type="PANTHER" id="PTHR37534:SF9">
    <property type="entry name" value="ZN(II)2CYS6 TRANSCRIPTION FACTOR (EUROFUNG)"/>
    <property type="match status" value="1"/>
</dbReference>
<evidence type="ECO:0000256" key="2">
    <source>
        <dbReference type="ARBA" id="ARBA00023015"/>
    </source>
</evidence>
<feature type="compositionally biased region" description="Polar residues" evidence="6">
    <location>
        <begin position="1"/>
        <end position="20"/>
    </location>
</feature>
<evidence type="ECO:0000313" key="9">
    <source>
        <dbReference type="Proteomes" id="UP000184499"/>
    </source>
</evidence>
<dbReference type="PROSITE" id="PS50048">
    <property type="entry name" value="ZN2_CY6_FUNGAL_2"/>
    <property type="match status" value="1"/>
</dbReference>
<dbReference type="CDD" id="cd12148">
    <property type="entry name" value="fungal_TF_MHR"/>
    <property type="match status" value="1"/>
</dbReference>
<dbReference type="InterPro" id="IPR001138">
    <property type="entry name" value="Zn2Cys6_DnaBD"/>
</dbReference>
<accession>A0A1L9UET1</accession>
<dbReference type="GO" id="GO:0045944">
    <property type="term" value="P:positive regulation of transcription by RNA polymerase II"/>
    <property type="evidence" value="ECO:0007669"/>
    <property type="project" value="TreeGrafter"/>
</dbReference>
<dbReference type="EMBL" id="KV878687">
    <property type="protein sequence ID" value="OJJ70153.1"/>
    <property type="molecule type" value="Genomic_DNA"/>
</dbReference>
<organism evidence="8 9">
    <name type="scientific">Aspergillus brasiliensis (strain CBS 101740 / IMI 381727 / IBT 21946)</name>
    <dbReference type="NCBI Taxonomy" id="767769"/>
    <lineage>
        <taxon>Eukaryota</taxon>
        <taxon>Fungi</taxon>
        <taxon>Dikarya</taxon>
        <taxon>Ascomycota</taxon>
        <taxon>Pezizomycotina</taxon>
        <taxon>Eurotiomycetes</taxon>
        <taxon>Eurotiomycetidae</taxon>
        <taxon>Eurotiales</taxon>
        <taxon>Aspergillaceae</taxon>
        <taxon>Aspergillus</taxon>
        <taxon>Aspergillus subgen. Circumdati</taxon>
    </lineage>
</organism>
<proteinExistence type="predicted"/>
<sequence length="505" mass="56684">MWSNFEANSLSSPLPGNQPCQLEEEPAERSNVAESGTNCRNRRIKCDERAPCSYCVRRHLDCHPTEFIVQERWSYRPATTAADGEPSPPVTAAEDPKSQEQASQGLRVPDSTYEAFQRAFSVDQHSTSPRLPSIVASDDILTEETGGLLRVYQKGIGTWMDIFDRSHTYENEVVRYSLSSPLLMHAVCALAAKQMSLIQNKFLWEPVSSRFYGQSLNLLIKELTKQSADRQILLAVTILLGSYELLAQPGIDYQRHLYGAHTLITTHNIGEEGNAFEKASFWIYARQDVALALVNERPTLTPPDKWPVPPANATPVEDCFGNKILWLLAKVIEARFAATSEQWSLAERQDFESLVLEIDTCWADLPPHVRGVPMKHAVCEDEGLPSVWFCVPSASAASLYYHMAKILAYECLLQKLRVSLPIATQTDEFMGLIRSHSRAIASICLSADLADGALVVAVNPVFYAAKYIPSLALKTRLWGVLDHIETRLGFYTRDRQTQLQRELRK</sequence>
<feature type="region of interest" description="Disordered" evidence="6">
    <location>
        <begin position="1"/>
        <end position="36"/>
    </location>
</feature>
<dbReference type="InterPro" id="IPR021858">
    <property type="entry name" value="Fun_TF"/>
</dbReference>
<dbReference type="Pfam" id="PF00172">
    <property type="entry name" value="Zn_clus"/>
    <property type="match status" value="1"/>
</dbReference>
<evidence type="ECO:0000256" key="6">
    <source>
        <dbReference type="SAM" id="MobiDB-lite"/>
    </source>
</evidence>
<keyword evidence="3" id="KW-0238">DNA-binding</keyword>
<dbReference type="SUPFAM" id="SSF57701">
    <property type="entry name" value="Zn2/Cys6 DNA-binding domain"/>
    <property type="match status" value="1"/>
</dbReference>
<dbReference type="Pfam" id="PF11951">
    <property type="entry name" value="Fungal_trans_2"/>
    <property type="match status" value="1"/>
</dbReference>
<dbReference type="VEuPathDB" id="FungiDB:ASPBRDRAFT_208805"/>
<dbReference type="GO" id="GO:0000981">
    <property type="term" value="F:DNA-binding transcription factor activity, RNA polymerase II-specific"/>
    <property type="evidence" value="ECO:0007669"/>
    <property type="project" value="InterPro"/>
</dbReference>
<dbReference type="PANTHER" id="PTHR37534">
    <property type="entry name" value="TRANSCRIPTIONAL ACTIVATOR PROTEIN UGA3"/>
    <property type="match status" value="1"/>
</dbReference>
<dbReference type="AlphaFoldDB" id="A0A1L9UET1"/>
<reference evidence="9" key="1">
    <citation type="journal article" date="2017" name="Genome Biol.">
        <title>Comparative genomics reveals high biological diversity and specific adaptations in the industrially and medically important fungal genus Aspergillus.</title>
        <authorList>
            <person name="de Vries R.P."/>
            <person name="Riley R."/>
            <person name="Wiebenga A."/>
            <person name="Aguilar-Osorio G."/>
            <person name="Amillis S."/>
            <person name="Uchima C.A."/>
            <person name="Anderluh G."/>
            <person name="Asadollahi M."/>
            <person name="Askin M."/>
            <person name="Barry K."/>
            <person name="Battaglia E."/>
            <person name="Bayram O."/>
            <person name="Benocci T."/>
            <person name="Braus-Stromeyer S.A."/>
            <person name="Caldana C."/>
            <person name="Canovas D."/>
            <person name="Cerqueira G.C."/>
            <person name="Chen F."/>
            <person name="Chen W."/>
            <person name="Choi C."/>
            <person name="Clum A."/>
            <person name="Dos Santos R.A."/>
            <person name="Damasio A.R."/>
            <person name="Diallinas G."/>
            <person name="Emri T."/>
            <person name="Fekete E."/>
            <person name="Flipphi M."/>
            <person name="Freyberg S."/>
            <person name="Gallo A."/>
            <person name="Gournas C."/>
            <person name="Habgood R."/>
            <person name="Hainaut M."/>
            <person name="Harispe M.L."/>
            <person name="Henrissat B."/>
            <person name="Hilden K.S."/>
            <person name="Hope R."/>
            <person name="Hossain A."/>
            <person name="Karabika E."/>
            <person name="Karaffa L."/>
            <person name="Karanyi Z."/>
            <person name="Krasevec N."/>
            <person name="Kuo A."/>
            <person name="Kusch H."/>
            <person name="LaButti K."/>
            <person name="Lagendijk E.L."/>
            <person name="Lapidus A."/>
            <person name="Levasseur A."/>
            <person name="Lindquist E."/>
            <person name="Lipzen A."/>
            <person name="Logrieco A.F."/>
            <person name="MacCabe A."/>
            <person name="Maekelae M.R."/>
            <person name="Malavazi I."/>
            <person name="Melin P."/>
            <person name="Meyer V."/>
            <person name="Mielnichuk N."/>
            <person name="Miskei M."/>
            <person name="Molnar A.P."/>
            <person name="Mule G."/>
            <person name="Ngan C.Y."/>
            <person name="Orejas M."/>
            <person name="Orosz E."/>
            <person name="Ouedraogo J.P."/>
            <person name="Overkamp K.M."/>
            <person name="Park H.-S."/>
            <person name="Perrone G."/>
            <person name="Piumi F."/>
            <person name="Punt P.J."/>
            <person name="Ram A.F."/>
            <person name="Ramon A."/>
            <person name="Rauscher S."/>
            <person name="Record E."/>
            <person name="Riano-Pachon D.M."/>
            <person name="Robert V."/>
            <person name="Roehrig J."/>
            <person name="Ruller R."/>
            <person name="Salamov A."/>
            <person name="Salih N.S."/>
            <person name="Samson R.A."/>
            <person name="Sandor E."/>
            <person name="Sanguinetti M."/>
            <person name="Schuetze T."/>
            <person name="Sepcic K."/>
            <person name="Shelest E."/>
            <person name="Sherlock G."/>
            <person name="Sophianopoulou V."/>
            <person name="Squina F.M."/>
            <person name="Sun H."/>
            <person name="Susca A."/>
            <person name="Todd R.B."/>
            <person name="Tsang A."/>
            <person name="Unkles S.E."/>
            <person name="van de Wiele N."/>
            <person name="van Rossen-Uffink D."/>
            <person name="Oliveira J.V."/>
            <person name="Vesth T.C."/>
            <person name="Visser J."/>
            <person name="Yu J.-H."/>
            <person name="Zhou M."/>
            <person name="Andersen M.R."/>
            <person name="Archer D.B."/>
            <person name="Baker S.E."/>
            <person name="Benoit I."/>
            <person name="Brakhage A.A."/>
            <person name="Braus G.H."/>
            <person name="Fischer R."/>
            <person name="Frisvad J.C."/>
            <person name="Goldman G.H."/>
            <person name="Houbraken J."/>
            <person name="Oakley B."/>
            <person name="Pocsi I."/>
            <person name="Scazzocchio C."/>
            <person name="Seiboth B."/>
            <person name="vanKuyk P.A."/>
            <person name="Wortman J."/>
            <person name="Dyer P.S."/>
            <person name="Grigoriev I.V."/>
        </authorList>
    </citation>
    <scope>NUCLEOTIDE SEQUENCE [LARGE SCALE GENOMIC DNA]</scope>
    <source>
        <strain evidence="9">CBS 101740 / IMI 381727 / IBT 21946</strain>
    </source>
</reference>
<name>A0A1L9UET1_ASPBC</name>
<dbReference type="GO" id="GO:0005634">
    <property type="term" value="C:nucleus"/>
    <property type="evidence" value="ECO:0007669"/>
    <property type="project" value="UniProtKB-SubCell"/>
</dbReference>
<keyword evidence="2" id="KW-0805">Transcription regulation</keyword>
<evidence type="ECO:0000256" key="4">
    <source>
        <dbReference type="ARBA" id="ARBA00023163"/>
    </source>
</evidence>
<dbReference type="GeneID" id="93574332"/>
<dbReference type="GO" id="GO:0000976">
    <property type="term" value="F:transcription cis-regulatory region binding"/>
    <property type="evidence" value="ECO:0007669"/>
    <property type="project" value="TreeGrafter"/>
</dbReference>
<gene>
    <name evidence="8" type="ORF">ASPBRDRAFT_208805</name>
</gene>
<evidence type="ECO:0000313" key="8">
    <source>
        <dbReference type="EMBL" id="OJJ70153.1"/>
    </source>
</evidence>
<dbReference type="CDD" id="cd00067">
    <property type="entry name" value="GAL4"/>
    <property type="match status" value="1"/>
</dbReference>
<dbReference type="OrthoDB" id="4525710at2759"/>
<evidence type="ECO:0000256" key="5">
    <source>
        <dbReference type="ARBA" id="ARBA00023242"/>
    </source>
</evidence>
<evidence type="ECO:0000256" key="3">
    <source>
        <dbReference type="ARBA" id="ARBA00023125"/>
    </source>
</evidence>
<evidence type="ECO:0000256" key="1">
    <source>
        <dbReference type="ARBA" id="ARBA00004123"/>
    </source>
</evidence>
<dbReference type="InterPro" id="IPR036864">
    <property type="entry name" value="Zn2-C6_fun-type_DNA-bd_sf"/>
</dbReference>
<dbReference type="RefSeq" id="XP_067477402.1">
    <property type="nucleotide sequence ID" value="XM_067621844.1"/>
</dbReference>
<keyword evidence="9" id="KW-1185">Reference proteome</keyword>